<reference evidence="3" key="2">
    <citation type="submission" date="2025-08" db="UniProtKB">
        <authorList>
            <consortium name="Ensembl"/>
        </authorList>
    </citation>
    <scope>IDENTIFICATION</scope>
</reference>
<protein>
    <submittedName>
        <fullName evidence="3">Uncharacterized protein</fullName>
    </submittedName>
</protein>
<dbReference type="InterPro" id="IPR032675">
    <property type="entry name" value="LRR_dom_sf"/>
</dbReference>
<dbReference type="AlphaFoldDB" id="A0AAY4BXD5"/>
<dbReference type="InterPro" id="IPR001611">
    <property type="entry name" value="Leu-rich_rpt"/>
</dbReference>
<keyword evidence="4" id="KW-1185">Reference proteome</keyword>
<dbReference type="GeneTree" id="ENSGT01150000286911"/>
<organism evidence="3 4">
    <name type="scientific">Denticeps clupeoides</name>
    <name type="common">denticle herring</name>
    <dbReference type="NCBI Taxonomy" id="299321"/>
    <lineage>
        <taxon>Eukaryota</taxon>
        <taxon>Metazoa</taxon>
        <taxon>Chordata</taxon>
        <taxon>Craniata</taxon>
        <taxon>Vertebrata</taxon>
        <taxon>Euteleostomi</taxon>
        <taxon>Actinopterygii</taxon>
        <taxon>Neopterygii</taxon>
        <taxon>Teleostei</taxon>
        <taxon>Clupei</taxon>
        <taxon>Clupeiformes</taxon>
        <taxon>Denticipitoidei</taxon>
        <taxon>Denticipitidae</taxon>
        <taxon>Denticeps</taxon>
    </lineage>
</organism>
<evidence type="ECO:0000313" key="3">
    <source>
        <dbReference type="Ensembl" id="ENSDCDP00010025585.1"/>
    </source>
</evidence>
<accession>A0AAY4BXD5</accession>
<reference evidence="3" key="3">
    <citation type="submission" date="2025-09" db="UniProtKB">
        <authorList>
            <consortium name="Ensembl"/>
        </authorList>
    </citation>
    <scope>IDENTIFICATION</scope>
</reference>
<name>A0AAY4BXD5_9TELE</name>
<dbReference type="Gene3D" id="3.80.10.10">
    <property type="entry name" value="Ribonuclease Inhibitor"/>
    <property type="match status" value="1"/>
</dbReference>
<dbReference type="Ensembl" id="ENSDCDT00010031692.1">
    <property type="protein sequence ID" value="ENSDCDP00010025585.1"/>
    <property type="gene ID" value="ENSDCDG00010016269.1"/>
</dbReference>
<evidence type="ECO:0000256" key="2">
    <source>
        <dbReference type="ARBA" id="ARBA00022737"/>
    </source>
</evidence>
<evidence type="ECO:0000256" key="1">
    <source>
        <dbReference type="ARBA" id="ARBA00022614"/>
    </source>
</evidence>
<dbReference type="Proteomes" id="UP000694580">
    <property type="component" value="Chromosome 3"/>
</dbReference>
<keyword evidence="1" id="KW-0433">Leucine-rich repeat</keyword>
<reference evidence="3 4" key="1">
    <citation type="submission" date="2020-06" db="EMBL/GenBank/DDBJ databases">
        <authorList>
            <consortium name="Wellcome Sanger Institute Data Sharing"/>
        </authorList>
    </citation>
    <scope>NUCLEOTIDE SEQUENCE [LARGE SCALE GENOMIC DNA]</scope>
</reference>
<dbReference type="PANTHER" id="PTHR24106">
    <property type="entry name" value="NACHT, LRR AND CARD DOMAINS-CONTAINING"/>
    <property type="match status" value="1"/>
</dbReference>
<dbReference type="SMART" id="SM00368">
    <property type="entry name" value="LRR_RI"/>
    <property type="match status" value="4"/>
</dbReference>
<keyword evidence="2" id="KW-0677">Repeat</keyword>
<dbReference type="InterPro" id="IPR051261">
    <property type="entry name" value="NLR"/>
</dbReference>
<evidence type="ECO:0000313" key="4">
    <source>
        <dbReference type="Proteomes" id="UP000694580"/>
    </source>
</evidence>
<dbReference type="Pfam" id="PF13516">
    <property type="entry name" value="LRR_6"/>
    <property type="match status" value="2"/>
</dbReference>
<sequence length="161" mass="17602">MLQISGQVLDVLDLKSYRTSDEGRRRLIPAVRCCRKAVLSGCKLTDSSCEVVASVLQSVNSTLIDLDLSNSDLQESGVKLILSGLKSPHCKLETLRMRFCFLTVQHCEVLASVLSSGSSHLRHLDLSESDLQDSGVETLSTGVGSPHCKLEILGGWWRFAL</sequence>
<dbReference type="SUPFAM" id="SSF52047">
    <property type="entry name" value="RNI-like"/>
    <property type="match status" value="1"/>
</dbReference>
<proteinExistence type="predicted"/>